<feature type="region of interest" description="Disordered" evidence="1">
    <location>
        <begin position="243"/>
        <end position="266"/>
    </location>
</feature>
<proteinExistence type="predicted"/>
<evidence type="ECO:0000256" key="1">
    <source>
        <dbReference type="SAM" id="MobiDB-lite"/>
    </source>
</evidence>
<organism evidence="2 3">
    <name type="scientific">Lentinula aff. detonsa</name>
    <dbReference type="NCBI Taxonomy" id="2804958"/>
    <lineage>
        <taxon>Eukaryota</taxon>
        <taxon>Fungi</taxon>
        <taxon>Dikarya</taxon>
        <taxon>Basidiomycota</taxon>
        <taxon>Agaricomycotina</taxon>
        <taxon>Agaricomycetes</taxon>
        <taxon>Agaricomycetidae</taxon>
        <taxon>Agaricales</taxon>
        <taxon>Marasmiineae</taxon>
        <taxon>Omphalotaceae</taxon>
        <taxon>Lentinula</taxon>
    </lineage>
</organism>
<feature type="compositionally biased region" description="Low complexity" evidence="1">
    <location>
        <begin position="243"/>
        <end position="261"/>
    </location>
</feature>
<dbReference type="AlphaFoldDB" id="A0AA38TYH4"/>
<evidence type="ECO:0000313" key="3">
    <source>
        <dbReference type="Proteomes" id="UP001163798"/>
    </source>
</evidence>
<dbReference type="EMBL" id="MU793259">
    <property type="protein sequence ID" value="KAJ3789580.1"/>
    <property type="molecule type" value="Genomic_DNA"/>
</dbReference>
<evidence type="ECO:0000313" key="2">
    <source>
        <dbReference type="EMBL" id="KAJ3789580.1"/>
    </source>
</evidence>
<gene>
    <name evidence="2" type="ORF">GGU10DRAFT_372082</name>
</gene>
<accession>A0AA38TYH4</accession>
<comment type="caution">
    <text evidence="2">The sequence shown here is derived from an EMBL/GenBank/DDBJ whole genome shotgun (WGS) entry which is preliminary data.</text>
</comment>
<name>A0AA38TYH4_9AGAR</name>
<dbReference type="Proteomes" id="UP001163798">
    <property type="component" value="Unassembled WGS sequence"/>
</dbReference>
<keyword evidence="3" id="KW-1185">Reference proteome</keyword>
<reference evidence="2" key="1">
    <citation type="submission" date="2022-08" db="EMBL/GenBank/DDBJ databases">
        <authorList>
            <consortium name="DOE Joint Genome Institute"/>
            <person name="Min B."/>
            <person name="Riley R."/>
            <person name="Sierra-Patev S."/>
            <person name="Naranjo-Ortiz M."/>
            <person name="Looney B."/>
            <person name="Konkel Z."/>
            <person name="Slot J.C."/>
            <person name="Sakamoto Y."/>
            <person name="Steenwyk J.L."/>
            <person name="Rokas A."/>
            <person name="Carro J."/>
            <person name="Camarero S."/>
            <person name="Ferreira P."/>
            <person name="Molpeceres G."/>
            <person name="Ruiz-Duenas F.J."/>
            <person name="Serrano A."/>
            <person name="Henrissat B."/>
            <person name="Drula E."/>
            <person name="Hughes K.W."/>
            <person name="Mata J.L."/>
            <person name="Ishikawa N.K."/>
            <person name="Vargas-Isla R."/>
            <person name="Ushijima S."/>
            <person name="Smith C.A."/>
            <person name="Ahrendt S."/>
            <person name="Andreopoulos W."/>
            <person name="He G."/>
            <person name="Labutti K."/>
            <person name="Lipzen A."/>
            <person name="Ng V."/>
            <person name="Sandor L."/>
            <person name="Barry K."/>
            <person name="Martinez A.T."/>
            <person name="Xiao Y."/>
            <person name="Gibbons J.G."/>
            <person name="Terashima K."/>
            <person name="Hibbett D.S."/>
            <person name="Grigoriev I.V."/>
        </authorList>
    </citation>
    <scope>NUCLEOTIDE SEQUENCE</scope>
    <source>
        <strain evidence="2">TFB10291</strain>
    </source>
</reference>
<protein>
    <submittedName>
        <fullName evidence="2">Uncharacterized protein</fullName>
    </submittedName>
</protein>
<sequence>MVAPYRAIMISHFRANVESMPPLDWSAFHIFRARNAKNTTVSSLNLGKIRVTRSVRKTCLDCVTLSEVLDLAVPGANGKGFLNAVGDEGCVITDGMLDAFFAHILKDALLSYRKFVATRDSSESMTANPENRIESLSVLQEVGSSLNLAPKHKRCSTDEHDSRNLKRTKAFSTFTSDSGGVNKAEPEVRTVRNTSNLFKRTFSTVSAPRTKVLSRPSIISAPLPSLLRRVPVSAGSIVSRLGARSQSSSISGERSEAPSSADTDDDATMSSAFGVLAGTGLSAAQILSVPSMSESPSPPVLGNVAHALINNLVLPSAILPSSSHIEPTLLDDTTVQLLSVARSAIDAILVAHQAAVAQSRGLAVYRASWLPTFIPHG</sequence>